<comment type="caution">
    <text evidence="3">The sequence shown here is derived from an EMBL/GenBank/DDBJ whole genome shotgun (WGS) entry which is preliminary data.</text>
</comment>
<evidence type="ECO:0000256" key="1">
    <source>
        <dbReference type="ARBA" id="ARBA00023002"/>
    </source>
</evidence>
<dbReference type="Pfam" id="PF00296">
    <property type="entry name" value="Bac_luciferase"/>
    <property type="match status" value="1"/>
</dbReference>
<dbReference type="InterPro" id="IPR011251">
    <property type="entry name" value="Luciferase-like_dom"/>
</dbReference>
<dbReference type="PANTHER" id="PTHR43244">
    <property type="match status" value="1"/>
</dbReference>
<keyword evidence="4" id="KW-1185">Reference proteome</keyword>
<accession>A0ABT4TAE4</accession>
<reference evidence="3 4" key="1">
    <citation type="submission" date="2022-11" db="EMBL/GenBank/DDBJ databases">
        <title>Nonomuraea corallina sp. nov., a new species of the genus Nonomuraea isolated from sea side sediment in Thai sea.</title>
        <authorList>
            <person name="Ngamcharungchit C."/>
            <person name="Matsumoto A."/>
            <person name="Suriyachadkun C."/>
            <person name="Panbangred W."/>
            <person name="Inahashi Y."/>
            <person name="Intra B."/>
        </authorList>
    </citation>
    <scope>NUCLEOTIDE SEQUENCE [LARGE SCALE GENOMIC DNA]</scope>
    <source>
        <strain evidence="3 4">DSM 43553</strain>
    </source>
</reference>
<evidence type="ECO:0000259" key="2">
    <source>
        <dbReference type="Pfam" id="PF00296"/>
    </source>
</evidence>
<dbReference type="InterPro" id="IPR036661">
    <property type="entry name" value="Luciferase-like_sf"/>
</dbReference>
<dbReference type="Proteomes" id="UP001212498">
    <property type="component" value="Unassembled WGS sequence"/>
</dbReference>
<dbReference type="EMBL" id="JAPNUD010000193">
    <property type="protein sequence ID" value="MDA0646394.1"/>
    <property type="molecule type" value="Genomic_DNA"/>
</dbReference>
<dbReference type="InterPro" id="IPR019922">
    <property type="entry name" value="Lucif-like_OxRdatse_MSMEG_4141"/>
</dbReference>
<evidence type="ECO:0000313" key="3">
    <source>
        <dbReference type="EMBL" id="MDA0646394.1"/>
    </source>
</evidence>
<dbReference type="Gene3D" id="3.20.20.30">
    <property type="entry name" value="Luciferase-like domain"/>
    <property type="match status" value="1"/>
</dbReference>
<proteinExistence type="predicted"/>
<organism evidence="3 4">
    <name type="scientific">Nonomuraea ferruginea</name>
    <dbReference type="NCBI Taxonomy" id="46174"/>
    <lineage>
        <taxon>Bacteria</taxon>
        <taxon>Bacillati</taxon>
        <taxon>Actinomycetota</taxon>
        <taxon>Actinomycetes</taxon>
        <taxon>Streptosporangiales</taxon>
        <taxon>Streptosporangiaceae</taxon>
        <taxon>Nonomuraea</taxon>
    </lineage>
</organism>
<sequence length="294" mass="31208">MNIGHVGVWHPLFGNAPGETGGRAAARAEELGYGSVWVGEGPGSKDPLVSAAILLAATRRIAVGTGIASIWSRDAAAMAGSRFALGEAFPGRFIAGLGVSHAPLVNARGHDYAKPLTAMRRYLDGMDETAKHHREVDAPRLLAALRPGMLELARDRADGAHPYFVPPEHSERAREILGPGKLLMPEQAVLVETDPTRAREIARDHMSVYLSLPNYLNNLRDLGYTDDDFAGGGSDRLVDAIVGWGSPDAVAERVRAHLGAGADHVAIQPLSPGGPDLDDALRQLELLAPALGLR</sequence>
<dbReference type="InterPro" id="IPR050564">
    <property type="entry name" value="F420-G6PD/mer"/>
</dbReference>
<dbReference type="RefSeq" id="WP_148029904.1">
    <property type="nucleotide sequence ID" value="NZ_BAABFD010000027.1"/>
</dbReference>
<dbReference type="SUPFAM" id="SSF51679">
    <property type="entry name" value="Bacterial luciferase-like"/>
    <property type="match status" value="1"/>
</dbReference>
<keyword evidence="1" id="KW-0560">Oxidoreductase</keyword>
<feature type="domain" description="Luciferase-like" evidence="2">
    <location>
        <begin position="23"/>
        <end position="264"/>
    </location>
</feature>
<dbReference type="NCBIfam" id="TIGR03620">
    <property type="entry name" value="F420_MSMEG_4141"/>
    <property type="match status" value="1"/>
</dbReference>
<protein>
    <submittedName>
        <fullName evidence="3">TIGR03620 family F420-dependent LLM class oxidoreductase</fullName>
    </submittedName>
</protein>
<gene>
    <name evidence="3" type="ORF">OUY24_37695</name>
</gene>
<dbReference type="PANTHER" id="PTHR43244:SF1">
    <property type="entry name" value="5,10-METHYLENETETRAHYDROMETHANOPTERIN REDUCTASE"/>
    <property type="match status" value="1"/>
</dbReference>
<evidence type="ECO:0000313" key="4">
    <source>
        <dbReference type="Proteomes" id="UP001212498"/>
    </source>
</evidence>
<name>A0ABT4TAE4_9ACTN</name>